<gene>
    <name evidence="3" type="ORF">AK812_SmicGene31297</name>
</gene>
<feature type="region of interest" description="Disordered" evidence="1">
    <location>
        <begin position="373"/>
        <end position="564"/>
    </location>
</feature>
<dbReference type="InterPro" id="IPR006852">
    <property type="entry name" value="TOD1_MUCI70"/>
</dbReference>
<protein>
    <recommendedName>
        <fullName evidence="2">TOD1/MUCI70 glycosyltransferase-like domain-containing protein</fullName>
    </recommendedName>
</protein>
<reference evidence="3 4" key="1">
    <citation type="submission" date="2016-02" db="EMBL/GenBank/DDBJ databases">
        <title>Genome analysis of coral dinoflagellate symbionts highlights evolutionary adaptations to a symbiotic lifestyle.</title>
        <authorList>
            <person name="Aranda M."/>
            <person name="Li Y."/>
            <person name="Liew Y.J."/>
            <person name="Baumgarten S."/>
            <person name="Simakov O."/>
            <person name="Wilson M."/>
            <person name="Piel J."/>
            <person name="Ashoor H."/>
            <person name="Bougouffa S."/>
            <person name="Bajic V.B."/>
            <person name="Ryu T."/>
            <person name="Ravasi T."/>
            <person name="Bayer T."/>
            <person name="Micklem G."/>
            <person name="Kim H."/>
            <person name="Bhak J."/>
            <person name="Lajeunesse T.C."/>
            <person name="Voolstra C.R."/>
        </authorList>
    </citation>
    <scope>NUCLEOTIDE SEQUENCE [LARGE SCALE GENOMIC DNA]</scope>
    <source>
        <strain evidence="3 4">CCMP2467</strain>
    </source>
</reference>
<feature type="domain" description="TOD1/MUCI70 glycosyltransferase-like" evidence="2">
    <location>
        <begin position="81"/>
        <end position="329"/>
    </location>
</feature>
<dbReference type="Proteomes" id="UP000186817">
    <property type="component" value="Unassembled WGS sequence"/>
</dbReference>
<evidence type="ECO:0000256" key="1">
    <source>
        <dbReference type="SAM" id="MobiDB-lite"/>
    </source>
</evidence>
<feature type="compositionally biased region" description="Acidic residues" evidence="1">
    <location>
        <begin position="447"/>
        <end position="457"/>
    </location>
</feature>
<dbReference type="InterPro" id="IPR048354">
    <property type="entry name" value="TOD1_MUCI70_glycTrfase_dom"/>
</dbReference>
<dbReference type="EMBL" id="LSRX01000859">
    <property type="protein sequence ID" value="OLP87462.1"/>
    <property type="molecule type" value="Genomic_DNA"/>
</dbReference>
<accession>A0A1Q9CX07</accession>
<dbReference type="PANTHER" id="PTHR12956">
    <property type="entry name" value="ALKALINE CERAMIDASE-RELATED"/>
    <property type="match status" value="1"/>
</dbReference>
<name>A0A1Q9CX07_SYMMI</name>
<proteinExistence type="predicted"/>
<sequence length="648" mass="71905">MLHRRLVQIILLCGVAIIAATMVVSWSELVEQGRQVLQVLHTSEPLLDRLDRVVDPCPALLPSFTFPIPVDHRRFHGKRNSSQPCRFVVVTTVTGAYDKVDLSFPQTSGPNLCFFIFFDEASARASVPEAELENACFLSKSTEVSSCVLPRLGEWHVVILSDSMISSIPPPFARTRRSRLMKMLSHRAFSSAEFLLYVDGKLIINDVTPETVEAFVLRALRPPGGRVAWASPLHPERQTIYEEVCAKSSRPWNVGGVYNLTDDTGVDQMLSYHAKGYPLQAPPYLIEGTWHYRDLRAPESSLIGCAWMKEFLSWNATRDQLTFNFAVWEANLSFYAVHQRPGLFHGSGGHSGGRETIAKPRRCAELVPLVDPRCGGVGQRRHEDSPELVDVAVEGEEEKDGGSVYLKPREKAMPKAKRPPEPLEPPAKKVKPVPKGDPDKARGPAEDQAEEQAEDQDQGSKDRQGHGWTWKNRHDPHKGHGSKGREDKGSGSKDRHDPHKAIEGHGTKTPSQGHGGKEDKMEDHGDWWEEDEDETEEPEPSSSSKGWSKATTVGRKGRAAGPFTRPAAKGYYVQPHFVDEHGQVPRKGLSGDLRTSLSAVHLMAKNMDRMASEKETVPAEPIGSILGAALQVLALVVSSFFRAWPFCQ</sequence>
<comment type="caution">
    <text evidence="3">The sequence shown here is derived from an EMBL/GenBank/DDBJ whole genome shotgun (WGS) entry which is preliminary data.</text>
</comment>
<organism evidence="3 4">
    <name type="scientific">Symbiodinium microadriaticum</name>
    <name type="common">Dinoflagellate</name>
    <name type="synonym">Zooxanthella microadriatica</name>
    <dbReference type="NCBI Taxonomy" id="2951"/>
    <lineage>
        <taxon>Eukaryota</taxon>
        <taxon>Sar</taxon>
        <taxon>Alveolata</taxon>
        <taxon>Dinophyceae</taxon>
        <taxon>Suessiales</taxon>
        <taxon>Symbiodiniaceae</taxon>
        <taxon>Symbiodinium</taxon>
    </lineage>
</organism>
<evidence type="ECO:0000313" key="3">
    <source>
        <dbReference type="EMBL" id="OLP87462.1"/>
    </source>
</evidence>
<evidence type="ECO:0000259" key="2">
    <source>
        <dbReference type="Pfam" id="PF04765"/>
    </source>
</evidence>
<evidence type="ECO:0000313" key="4">
    <source>
        <dbReference type="Proteomes" id="UP000186817"/>
    </source>
</evidence>
<feature type="compositionally biased region" description="Basic and acidic residues" evidence="1">
    <location>
        <begin position="434"/>
        <end position="445"/>
    </location>
</feature>
<feature type="compositionally biased region" description="Basic and acidic residues" evidence="1">
    <location>
        <begin position="515"/>
        <end position="527"/>
    </location>
</feature>
<dbReference type="OrthoDB" id="1905162at2759"/>
<dbReference type="Pfam" id="PF04765">
    <property type="entry name" value="TOD1_MUCI70"/>
    <property type="match status" value="1"/>
</dbReference>
<feature type="compositionally biased region" description="Basic and acidic residues" evidence="1">
    <location>
        <begin position="483"/>
        <end position="506"/>
    </location>
</feature>
<feature type="compositionally biased region" description="Basic and acidic residues" evidence="1">
    <location>
        <begin position="407"/>
        <end position="421"/>
    </location>
</feature>
<keyword evidence="4" id="KW-1185">Reference proteome</keyword>
<feature type="compositionally biased region" description="Acidic residues" evidence="1">
    <location>
        <begin position="528"/>
        <end position="539"/>
    </location>
</feature>
<dbReference type="AlphaFoldDB" id="A0A1Q9CX07"/>